<evidence type="ECO:0000256" key="5">
    <source>
        <dbReference type="ARBA" id="ARBA00022692"/>
    </source>
</evidence>
<keyword evidence="12" id="KW-1185">Reference proteome</keyword>
<feature type="transmembrane region" description="Helical" evidence="9">
    <location>
        <begin position="54"/>
        <end position="71"/>
    </location>
</feature>
<comment type="subcellular location">
    <subcellularLocation>
        <location evidence="1 9">Cell inner membrane</location>
        <topology evidence="1 9">Multi-pass membrane protein</topology>
    </subcellularLocation>
</comment>
<comment type="similarity">
    <text evidence="8 9">Belongs to the TRAP transporter small permease family.</text>
</comment>
<keyword evidence="7 9" id="KW-0472">Membrane</keyword>
<evidence type="ECO:0000313" key="12">
    <source>
        <dbReference type="Proteomes" id="UP000593594"/>
    </source>
</evidence>
<sequence>MQKLLDALLKAADGLARVTSVASRIMLLAVAAMLFVQVVLRYVFLYSLPWPEEASRYLMIWVVMITGSLLVKDEQLVSVDFFDALWPKRVIAYRNAIFRVMLVGLLCVLFREGLDQALFAWNRTTTALQVSWFWPYLAVPVGSALMIFHMAVLALRDILRPEGVQQEASVLRADI</sequence>
<feature type="transmembrane region" description="Helical" evidence="9">
    <location>
        <begin position="131"/>
        <end position="155"/>
    </location>
</feature>
<dbReference type="Proteomes" id="UP000593594">
    <property type="component" value="Chromosome"/>
</dbReference>
<keyword evidence="3" id="KW-1003">Cell membrane</keyword>
<evidence type="ECO:0000256" key="8">
    <source>
        <dbReference type="ARBA" id="ARBA00038436"/>
    </source>
</evidence>
<dbReference type="InterPro" id="IPR007387">
    <property type="entry name" value="TRAP_DctQ"/>
</dbReference>
<name>A0A7S8C6C0_9HYPH</name>
<keyword evidence="6 9" id="KW-1133">Transmembrane helix</keyword>
<feature type="transmembrane region" description="Helical" evidence="9">
    <location>
        <begin position="25"/>
        <end position="48"/>
    </location>
</feature>
<dbReference type="Pfam" id="PF04290">
    <property type="entry name" value="DctQ"/>
    <property type="match status" value="1"/>
</dbReference>
<evidence type="ECO:0000256" key="9">
    <source>
        <dbReference type="RuleBase" id="RU369079"/>
    </source>
</evidence>
<accession>A0A7S8C6C0</accession>
<dbReference type="InterPro" id="IPR055348">
    <property type="entry name" value="DctQ"/>
</dbReference>
<dbReference type="PANTHER" id="PTHR35011">
    <property type="entry name" value="2,3-DIKETO-L-GULONATE TRAP TRANSPORTER SMALL PERMEASE PROTEIN YIAM"/>
    <property type="match status" value="1"/>
</dbReference>
<organism evidence="11 12">
    <name type="scientific">Kaustia mangrovi</name>
    <dbReference type="NCBI Taxonomy" id="2593653"/>
    <lineage>
        <taxon>Bacteria</taxon>
        <taxon>Pseudomonadati</taxon>
        <taxon>Pseudomonadota</taxon>
        <taxon>Alphaproteobacteria</taxon>
        <taxon>Hyphomicrobiales</taxon>
        <taxon>Parvibaculaceae</taxon>
        <taxon>Kaustia</taxon>
    </lineage>
</organism>
<proteinExistence type="inferred from homology"/>
<keyword evidence="4 9" id="KW-0997">Cell inner membrane</keyword>
<dbReference type="PANTHER" id="PTHR35011:SF2">
    <property type="entry name" value="2,3-DIKETO-L-GULONATE TRAP TRANSPORTER SMALL PERMEASE PROTEIN YIAM"/>
    <property type="match status" value="1"/>
</dbReference>
<dbReference type="KEGG" id="kmn:HW532_16410"/>
<gene>
    <name evidence="11" type="ORF">HW532_16410</name>
</gene>
<dbReference type="GO" id="GO:0015740">
    <property type="term" value="P:C4-dicarboxylate transport"/>
    <property type="evidence" value="ECO:0007669"/>
    <property type="project" value="TreeGrafter"/>
</dbReference>
<reference evidence="11 12" key="1">
    <citation type="submission" date="2020-06" db="EMBL/GenBank/DDBJ databases">
        <title>Genome sequence of 2 isolates from Red Sea Mangroves.</title>
        <authorList>
            <person name="Sefrji F."/>
            <person name="Michoud G."/>
            <person name="Merlino G."/>
            <person name="Daffonchio D."/>
        </authorList>
    </citation>
    <scope>NUCLEOTIDE SEQUENCE [LARGE SCALE GENOMIC DNA]</scope>
    <source>
        <strain evidence="11 12">R1DC25</strain>
    </source>
</reference>
<evidence type="ECO:0000256" key="6">
    <source>
        <dbReference type="ARBA" id="ARBA00022989"/>
    </source>
</evidence>
<dbReference type="AlphaFoldDB" id="A0A7S8C6C0"/>
<dbReference type="RefSeq" id="WP_213161502.1">
    <property type="nucleotide sequence ID" value="NZ_CP058214.1"/>
</dbReference>
<feature type="domain" description="Tripartite ATP-independent periplasmic transporters DctQ component" evidence="10">
    <location>
        <begin position="31"/>
        <end position="158"/>
    </location>
</feature>
<evidence type="ECO:0000256" key="4">
    <source>
        <dbReference type="ARBA" id="ARBA00022519"/>
    </source>
</evidence>
<comment type="subunit">
    <text evidence="9">The complex comprises the extracytoplasmic solute receptor protein and the two transmembrane proteins.</text>
</comment>
<dbReference type="GO" id="GO:0005886">
    <property type="term" value="C:plasma membrane"/>
    <property type="evidence" value="ECO:0007669"/>
    <property type="project" value="UniProtKB-SubCell"/>
</dbReference>
<dbReference type="GO" id="GO:0022857">
    <property type="term" value="F:transmembrane transporter activity"/>
    <property type="evidence" value="ECO:0007669"/>
    <property type="project" value="UniProtKB-UniRule"/>
</dbReference>
<keyword evidence="5 9" id="KW-0812">Transmembrane</keyword>
<feature type="transmembrane region" description="Helical" evidence="9">
    <location>
        <begin position="92"/>
        <end position="111"/>
    </location>
</feature>
<evidence type="ECO:0000256" key="2">
    <source>
        <dbReference type="ARBA" id="ARBA00022448"/>
    </source>
</evidence>
<evidence type="ECO:0000259" key="10">
    <source>
        <dbReference type="Pfam" id="PF04290"/>
    </source>
</evidence>
<evidence type="ECO:0000256" key="7">
    <source>
        <dbReference type="ARBA" id="ARBA00023136"/>
    </source>
</evidence>
<evidence type="ECO:0000256" key="1">
    <source>
        <dbReference type="ARBA" id="ARBA00004429"/>
    </source>
</evidence>
<evidence type="ECO:0000256" key="3">
    <source>
        <dbReference type="ARBA" id="ARBA00022475"/>
    </source>
</evidence>
<comment type="function">
    <text evidence="9">Part of the tripartite ATP-independent periplasmic (TRAP) transport system.</text>
</comment>
<evidence type="ECO:0000313" key="11">
    <source>
        <dbReference type="EMBL" id="QPC44136.1"/>
    </source>
</evidence>
<dbReference type="EMBL" id="CP058214">
    <property type="protein sequence ID" value="QPC44136.1"/>
    <property type="molecule type" value="Genomic_DNA"/>
</dbReference>
<protein>
    <recommendedName>
        <fullName evidence="9">TRAP transporter small permease protein</fullName>
    </recommendedName>
</protein>
<keyword evidence="2 9" id="KW-0813">Transport</keyword>